<feature type="coiled-coil region" evidence="1">
    <location>
        <begin position="537"/>
        <end position="564"/>
    </location>
</feature>
<evidence type="ECO:0000256" key="1">
    <source>
        <dbReference type="SAM" id="Coils"/>
    </source>
</evidence>
<dbReference type="InParanoid" id="K1R7P3"/>
<dbReference type="HOGENOM" id="CLU_247263_0_0_1"/>
<evidence type="ECO:0000313" key="3">
    <source>
        <dbReference type="EMBL" id="EKC37215.1"/>
    </source>
</evidence>
<proteinExistence type="predicted"/>
<organism evidence="3">
    <name type="scientific">Magallana gigas</name>
    <name type="common">Pacific oyster</name>
    <name type="synonym">Crassostrea gigas</name>
    <dbReference type="NCBI Taxonomy" id="29159"/>
    <lineage>
        <taxon>Eukaryota</taxon>
        <taxon>Metazoa</taxon>
        <taxon>Spiralia</taxon>
        <taxon>Lophotrochozoa</taxon>
        <taxon>Mollusca</taxon>
        <taxon>Bivalvia</taxon>
        <taxon>Autobranchia</taxon>
        <taxon>Pteriomorphia</taxon>
        <taxon>Ostreida</taxon>
        <taxon>Ostreoidea</taxon>
        <taxon>Ostreidae</taxon>
        <taxon>Magallana</taxon>
    </lineage>
</organism>
<reference evidence="3" key="1">
    <citation type="journal article" date="2012" name="Nature">
        <title>The oyster genome reveals stress adaptation and complexity of shell formation.</title>
        <authorList>
            <person name="Zhang G."/>
            <person name="Fang X."/>
            <person name="Guo X."/>
            <person name="Li L."/>
            <person name="Luo R."/>
            <person name="Xu F."/>
            <person name="Yang P."/>
            <person name="Zhang L."/>
            <person name="Wang X."/>
            <person name="Qi H."/>
            <person name="Xiong Z."/>
            <person name="Que H."/>
            <person name="Xie Y."/>
            <person name="Holland P.W."/>
            <person name="Paps J."/>
            <person name="Zhu Y."/>
            <person name="Wu F."/>
            <person name="Chen Y."/>
            <person name="Wang J."/>
            <person name="Peng C."/>
            <person name="Meng J."/>
            <person name="Yang L."/>
            <person name="Liu J."/>
            <person name="Wen B."/>
            <person name="Zhang N."/>
            <person name="Huang Z."/>
            <person name="Zhu Q."/>
            <person name="Feng Y."/>
            <person name="Mount A."/>
            <person name="Hedgecock D."/>
            <person name="Xu Z."/>
            <person name="Liu Y."/>
            <person name="Domazet-Loso T."/>
            <person name="Du Y."/>
            <person name="Sun X."/>
            <person name="Zhang S."/>
            <person name="Liu B."/>
            <person name="Cheng P."/>
            <person name="Jiang X."/>
            <person name="Li J."/>
            <person name="Fan D."/>
            <person name="Wang W."/>
            <person name="Fu W."/>
            <person name="Wang T."/>
            <person name="Wang B."/>
            <person name="Zhang J."/>
            <person name="Peng Z."/>
            <person name="Li Y."/>
            <person name="Li N."/>
            <person name="Wang J."/>
            <person name="Chen M."/>
            <person name="He Y."/>
            <person name="Tan F."/>
            <person name="Song X."/>
            <person name="Zheng Q."/>
            <person name="Huang R."/>
            <person name="Yang H."/>
            <person name="Du X."/>
            <person name="Chen L."/>
            <person name="Yang M."/>
            <person name="Gaffney P.M."/>
            <person name="Wang S."/>
            <person name="Luo L."/>
            <person name="She Z."/>
            <person name="Ming Y."/>
            <person name="Huang W."/>
            <person name="Zhang S."/>
            <person name="Huang B."/>
            <person name="Zhang Y."/>
            <person name="Qu T."/>
            <person name="Ni P."/>
            <person name="Miao G."/>
            <person name="Wang J."/>
            <person name="Wang Q."/>
            <person name="Steinberg C.E."/>
            <person name="Wang H."/>
            <person name="Li N."/>
            <person name="Qian L."/>
            <person name="Zhang G."/>
            <person name="Li Y."/>
            <person name="Yang H."/>
            <person name="Liu X."/>
            <person name="Wang J."/>
            <person name="Yin Y."/>
            <person name="Wang J."/>
        </authorList>
    </citation>
    <scope>NUCLEOTIDE SEQUENCE [LARGE SCALE GENOMIC DNA]</scope>
    <source>
        <strain evidence="3">05x7-T-G4-1.051#20</strain>
    </source>
</reference>
<feature type="compositionally biased region" description="Basic and acidic residues" evidence="2">
    <location>
        <begin position="1244"/>
        <end position="1259"/>
    </location>
</feature>
<evidence type="ECO:0000256" key="2">
    <source>
        <dbReference type="SAM" id="MobiDB-lite"/>
    </source>
</evidence>
<keyword evidence="1" id="KW-0175">Coiled coil</keyword>
<feature type="region of interest" description="Disordered" evidence="2">
    <location>
        <begin position="1239"/>
        <end position="1261"/>
    </location>
</feature>
<protein>
    <submittedName>
        <fullName evidence="3">Lupus brain antigen 1-like protein</fullName>
    </submittedName>
</protein>
<accession>K1R7P3</accession>
<sequence length="1531" mass="177217">MCEYEEDGFRGIEIEPVISEKDNKNDTPLILFLRFDEENVHFIRCDENINRFIDCGLTITNGKHLKCLDKRFRNNFDTLRHFLLDSEFHFFSCYSFPDAFPVEMTNMFELFAQIIYGTQTNEKGVKDLIKAHVEADDYIQVYMQLVNVKENFSKNIQKNEKKAVKLEAQLTKESFRKRMIDWKSAEKVHLFALASLFNAEIYVVSPEDVSGREVSDLYLPICGSYLYTFESPLVFKIKKGSTSFEVNFEKQCQCCRKTPEIIGEFPIANNAIDLERIRSLDLIPCCPPKSRHGLHEHYKHILENNKLPDQRDITPWPGGLPNDIKHINDILAEEGRQLEHLLGGKGTLAQCISKEVFGDEDVELPISYSCIGLRALLLTRTSSFTSDIKGRPTRCFATSFALKLDQPLTPLQKILIDNAPNRRHTMESLSYKAAEAYHNSKNKEKMMTALERLPYLKDRTDFLVRKNYIEEAAHLFLKAGMKKDAMDLYTKKGMIKEALQCAQEVHDKNAIGQSQILESKIRLGQYEDFNDIEEEVKKEICENLNEAFNSLQEMENKLAAGEAALLTGQLTGRTEFINKAFGAFSKSRPTSEIGQLECMDWMVHNSDLYDRENLRKCVRGMQNLFENLFVLAKHNMEHETNRLQEIFKFFGFYPAEEENKVTYYPKQQPRALMLLPDTDKELFICKFDKNKVRTKIFNFLVNRGIEWKRILEDNITTNRNNNRQCLAFRLGEPCKNTKAGDSDKQPCPYLHAPLNSKNIHLLTEYDMLGIELEMYVHLGTENVLNREPDFDESSFISKKLLERYMACDWLLEDLIPQNYHNVIISSEPDKARSLLHKFRNPKYLKHFPANRTCIRVRERMIQYLVCLYDDMKNRERKDNVKVFVMIRIVIHLLNLEMKLEDIMSSFEDSMNKETMRKPKWARRILGLMVDDSGDGKTNVRSIARRFCDGCDQIIRGNPTKALIKFSKFCALLSNTGSVEVLPHYNQLLLWMEYYTTVAFCLTAKVQNTPNFFFVIPESYIAVVNFIDAIFVQKGGVSTFEAVQRQILRKDVEDTSLFQERLQKMVDIVCGFTSNHKSNLLSHIFQSVKTEPPIAYGVCGIAERLLVLVLVFVCNLGKSVYPEAETQLMSELCKIKIWKEYPSRLSEALKSVQQAGSPADVAKTLQVLLSKRENDSLACYFWSNFNKGSGLRKKELKTTELCKEFFFEDETLKTIKTPYDELSGKADREDEEVATTLSIEEETEKDIKRKEMEKSEKENGASHTITQFIRRFIFRSKVQNLSKRVARQINKEKRDEKLKVFESVQITNTGCGVCNVRFKERTAGFLFPVEKQTCNDSESSGLLQPPSPLQLPQPNHEMVQQIQTTPSLDKVMDNPFAPVLENRPMCMSQISLEDANQKIREEHEKSEKHKEKVKFHQQFRMKYMKEISEAIGEVRGFIQRFKLGSAEFVEKHFKEETYNIGVLRRKRESVEIKIERIIKGCDWQNGEIWGEVQEMIGPYHRIKSPATSDSPRVLSPEATSGHIRLVCNMSVC</sequence>
<name>K1R7P3_MAGGI</name>
<gene>
    <name evidence="3" type="ORF">CGI_10022798</name>
</gene>
<dbReference type="EMBL" id="JH817156">
    <property type="protein sequence ID" value="EKC37215.1"/>
    <property type="molecule type" value="Genomic_DNA"/>
</dbReference>